<evidence type="ECO:0000313" key="8">
    <source>
        <dbReference type="Proteomes" id="UP000050911"/>
    </source>
</evidence>
<comment type="similarity">
    <text evidence="1 5">Belongs to the acetyltransferase family. RimI subfamily.</text>
</comment>
<comment type="caution">
    <text evidence="7">The sequence shown here is derived from an EMBL/GenBank/DDBJ whole genome shotgun (WGS) entry which is preliminary data.</text>
</comment>
<organism evidence="7 8">
    <name type="scientific">Secundilactobacillus kimchicus JCM 15530</name>
    <dbReference type="NCBI Taxonomy" id="1302272"/>
    <lineage>
        <taxon>Bacteria</taxon>
        <taxon>Bacillati</taxon>
        <taxon>Bacillota</taxon>
        <taxon>Bacilli</taxon>
        <taxon>Lactobacillales</taxon>
        <taxon>Lactobacillaceae</taxon>
        <taxon>Secundilactobacillus</taxon>
    </lineage>
</organism>
<dbReference type="CDD" id="cd04301">
    <property type="entry name" value="NAT_SF"/>
    <property type="match status" value="1"/>
</dbReference>
<dbReference type="GO" id="GO:0005737">
    <property type="term" value="C:cytoplasm"/>
    <property type="evidence" value="ECO:0007669"/>
    <property type="project" value="UniProtKB-SubCell"/>
</dbReference>
<comment type="subcellular location">
    <subcellularLocation>
        <location evidence="5">Cytoplasm</location>
    </subcellularLocation>
</comment>
<dbReference type="InterPro" id="IPR050680">
    <property type="entry name" value="YpeA/RimI_acetyltransf"/>
</dbReference>
<dbReference type="Pfam" id="PF00583">
    <property type="entry name" value="Acetyltransf_1"/>
    <property type="match status" value="1"/>
</dbReference>
<keyword evidence="2 5" id="KW-0963">Cytoplasm</keyword>
<evidence type="ECO:0000313" key="7">
    <source>
        <dbReference type="EMBL" id="KRK48044.1"/>
    </source>
</evidence>
<dbReference type="STRING" id="1302272.FC96_GL001773"/>
<name>A0A0R1HND7_9LACO</name>
<comment type="function">
    <text evidence="5">Acetylates the N-terminal alanine of ribosomal protein bS18.</text>
</comment>
<dbReference type="NCBIfam" id="TIGR01575">
    <property type="entry name" value="rimI"/>
    <property type="match status" value="1"/>
</dbReference>
<dbReference type="Proteomes" id="UP000050911">
    <property type="component" value="Unassembled WGS sequence"/>
</dbReference>
<proteinExistence type="inferred from homology"/>
<dbReference type="InterPro" id="IPR016181">
    <property type="entry name" value="Acyl_CoA_acyltransferase"/>
</dbReference>
<dbReference type="RefSeq" id="WP_056942428.1">
    <property type="nucleotide sequence ID" value="NZ_AZCX01000004.1"/>
</dbReference>
<reference evidence="7 8" key="1">
    <citation type="journal article" date="2015" name="Genome Announc.">
        <title>Expanding the biotechnology potential of lactobacilli through comparative genomics of 213 strains and associated genera.</title>
        <authorList>
            <person name="Sun Z."/>
            <person name="Harris H.M."/>
            <person name="McCann A."/>
            <person name="Guo C."/>
            <person name="Argimon S."/>
            <person name="Zhang W."/>
            <person name="Yang X."/>
            <person name="Jeffery I.B."/>
            <person name="Cooney J.C."/>
            <person name="Kagawa T.F."/>
            <person name="Liu W."/>
            <person name="Song Y."/>
            <person name="Salvetti E."/>
            <person name="Wrobel A."/>
            <person name="Rasinkangas P."/>
            <person name="Parkhill J."/>
            <person name="Rea M.C."/>
            <person name="O'Sullivan O."/>
            <person name="Ritari J."/>
            <person name="Douillard F.P."/>
            <person name="Paul Ross R."/>
            <person name="Yang R."/>
            <person name="Briner A.E."/>
            <person name="Felis G.E."/>
            <person name="de Vos W.M."/>
            <person name="Barrangou R."/>
            <person name="Klaenhammer T.R."/>
            <person name="Caufield P.W."/>
            <person name="Cui Y."/>
            <person name="Zhang H."/>
            <person name="O'Toole P.W."/>
        </authorList>
    </citation>
    <scope>NUCLEOTIDE SEQUENCE [LARGE SCALE GENOMIC DNA]</scope>
    <source>
        <strain evidence="7 8">JCM 15530</strain>
    </source>
</reference>
<dbReference type="SUPFAM" id="SSF55729">
    <property type="entry name" value="Acyl-CoA N-acyltransferases (Nat)"/>
    <property type="match status" value="1"/>
</dbReference>
<dbReference type="EMBL" id="AZCX01000004">
    <property type="protein sequence ID" value="KRK48044.1"/>
    <property type="molecule type" value="Genomic_DNA"/>
</dbReference>
<accession>A0A0R1HND7</accession>
<dbReference type="PANTHER" id="PTHR43420">
    <property type="entry name" value="ACETYLTRANSFERASE"/>
    <property type="match status" value="1"/>
</dbReference>
<dbReference type="PANTHER" id="PTHR43420:SF44">
    <property type="entry name" value="ACETYLTRANSFERASE YPEA"/>
    <property type="match status" value="1"/>
</dbReference>
<comment type="catalytic activity">
    <reaction evidence="5">
        <text>N-terminal L-alanyl-[ribosomal protein bS18] + acetyl-CoA = N-terminal N(alpha)-acetyl-L-alanyl-[ribosomal protein bS18] + CoA + H(+)</text>
        <dbReference type="Rhea" id="RHEA:43756"/>
        <dbReference type="Rhea" id="RHEA-COMP:10676"/>
        <dbReference type="Rhea" id="RHEA-COMP:10677"/>
        <dbReference type="ChEBI" id="CHEBI:15378"/>
        <dbReference type="ChEBI" id="CHEBI:57287"/>
        <dbReference type="ChEBI" id="CHEBI:57288"/>
        <dbReference type="ChEBI" id="CHEBI:64718"/>
        <dbReference type="ChEBI" id="CHEBI:83683"/>
        <dbReference type="EC" id="2.3.1.266"/>
    </reaction>
</comment>
<dbReference type="PATRIC" id="fig|1302272.5.peg.1799"/>
<dbReference type="PROSITE" id="PS51186">
    <property type="entry name" value="GNAT"/>
    <property type="match status" value="1"/>
</dbReference>
<dbReference type="Gene3D" id="3.40.630.30">
    <property type="match status" value="1"/>
</dbReference>
<feature type="domain" description="N-acetyltransferase" evidence="6">
    <location>
        <begin position="11"/>
        <end position="154"/>
    </location>
</feature>
<keyword evidence="8" id="KW-1185">Reference proteome</keyword>
<dbReference type="OrthoDB" id="9794566at2"/>
<keyword evidence="3" id="KW-0808">Transferase</keyword>
<protein>
    <recommendedName>
        <fullName evidence="5">[Ribosomal protein bS18]-alanine N-acetyltransferase</fullName>
        <ecNumber evidence="5">2.3.1.266</ecNumber>
    </recommendedName>
</protein>
<evidence type="ECO:0000256" key="1">
    <source>
        <dbReference type="ARBA" id="ARBA00005395"/>
    </source>
</evidence>
<evidence type="ECO:0000256" key="2">
    <source>
        <dbReference type="ARBA" id="ARBA00022490"/>
    </source>
</evidence>
<evidence type="ECO:0000259" key="6">
    <source>
        <dbReference type="PROSITE" id="PS51186"/>
    </source>
</evidence>
<evidence type="ECO:0000256" key="5">
    <source>
        <dbReference type="RuleBase" id="RU363094"/>
    </source>
</evidence>
<evidence type="ECO:0000256" key="3">
    <source>
        <dbReference type="ARBA" id="ARBA00022679"/>
    </source>
</evidence>
<dbReference type="InterPro" id="IPR006464">
    <property type="entry name" value="AcTrfase_RimI/Ard1"/>
</dbReference>
<dbReference type="EC" id="2.3.1.266" evidence="5"/>
<dbReference type="AlphaFoldDB" id="A0A0R1HND7"/>
<dbReference type="InterPro" id="IPR000182">
    <property type="entry name" value="GNAT_dom"/>
</dbReference>
<sequence>MNLQVEDYQGQRLSQAQPALAKACYQIAEAAYPTGSPWSEATFLADQKMPQSRYVVARADDAIIGFVGVVQVLDQVDVTIVAVHPSHQHQGIATALFRQLFSQMPSPVSLFLEVRAHNQKAQTLYKKLGFSTIGRRHQYYRDPQEDALLMKKTL</sequence>
<evidence type="ECO:0000256" key="4">
    <source>
        <dbReference type="ARBA" id="ARBA00023315"/>
    </source>
</evidence>
<dbReference type="GO" id="GO:0008999">
    <property type="term" value="F:protein-N-terminal-alanine acetyltransferase activity"/>
    <property type="evidence" value="ECO:0007669"/>
    <property type="project" value="UniProtKB-EC"/>
</dbReference>
<gene>
    <name evidence="7" type="ORF">FC96_GL001773</name>
</gene>
<keyword evidence="4" id="KW-0012">Acyltransferase</keyword>